<gene>
    <name evidence="1" type="ORF">WISP_55404</name>
</gene>
<dbReference type="PANTHER" id="PTHR33395:SF22">
    <property type="entry name" value="REVERSE TRANSCRIPTASE DOMAIN-CONTAINING PROTEIN"/>
    <property type="match status" value="1"/>
</dbReference>
<organism evidence="1 2">
    <name type="scientific">Willisornis vidua</name>
    <name type="common">Xingu scale-backed antbird</name>
    <dbReference type="NCBI Taxonomy" id="1566151"/>
    <lineage>
        <taxon>Eukaryota</taxon>
        <taxon>Metazoa</taxon>
        <taxon>Chordata</taxon>
        <taxon>Craniata</taxon>
        <taxon>Vertebrata</taxon>
        <taxon>Euteleostomi</taxon>
        <taxon>Archelosauria</taxon>
        <taxon>Archosauria</taxon>
        <taxon>Dinosauria</taxon>
        <taxon>Saurischia</taxon>
        <taxon>Theropoda</taxon>
        <taxon>Coelurosauria</taxon>
        <taxon>Aves</taxon>
        <taxon>Neognathae</taxon>
        <taxon>Neoaves</taxon>
        <taxon>Telluraves</taxon>
        <taxon>Australaves</taxon>
        <taxon>Passeriformes</taxon>
        <taxon>Thamnophilidae</taxon>
        <taxon>Willisornis</taxon>
    </lineage>
</organism>
<name>A0ABQ9DCE6_9PASS</name>
<dbReference type="PANTHER" id="PTHR33395">
    <property type="entry name" value="TRANSCRIPTASE, PUTATIVE-RELATED-RELATED"/>
    <property type="match status" value="1"/>
</dbReference>
<sequence length="152" mass="17492">MPGMEAKPLAQMKCIYPNACSMASKQKVLEAIVQQGSYDVVAIMETWWDDFHNWSAKMDGYKLFRRDCQGRRDGGVALYVLKLMMIMKMTKLGQKVLEAIVQQGSYDVVAIMETWWDDFHNWSATMDGYKLFRRDCQSRRDGGVALYVKGVL</sequence>
<accession>A0ABQ9DCE6</accession>
<evidence type="ECO:0000313" key="1">
    <source>
        <dbReference type="EMBL" id="KAJ7419158.1"/>
    </source>
</evidence>
<proteinExistence type="predicted"/>
<dbReference type="Proteomes" id="UP001145742">
    <property type="component" value="Unassembled WGS sequence"/>
</dbReference>
<comment type="caution">
    <text evidence="1">The sequence shown here is derived from an EMBL/GenBank/DDBJ whole genome shotgun (WGS) entry which is preliminary data.</text>
</comment>
<keyword evidence="2" id="KW-1185">Reference proteome</keyword>
<evidence type="ECO:0000313" key="2">
    <source>
        <dbReference type="Proteomes" id="UP001145742"/>
    </source>
</evidence>
<reference evidence="1" key="1">
    <citation type="submission" date="2019-10" db="EMBL/GenBank/DDBJ databases">
        <authorList>
            <person name="Soares A.E.R."/>
            <person name="Aleixo A."/>
            <person name="Schneider P."/>
            <person name="Miyaki C.Y."/>
            <person name="Schneider M.P."/>
            <person name="Mello C."/>
            <person name="Vasconcelos A.T.R."/>
        </authorList>
    </citation>
    <scope>NUCLEOTIDE SEQUENCE</scope>
    <source>
        <tissue evidence="1">Muscle</tissue>
    </source>
</reference>
<dbReference type="InterPro" id="IPR036691">
    <property type="entry name" value="Endo/exonu/phosph_ase_sf"/>
</dbReference>
<dbReference type="Gene3D" id="3.60.10.10">
    <property type="entry name" value="Endonuclease/exonuclease/phosphatase"/>
    <property type="match status" value="2"/>
</dbReference>
<protein>
    <submittedName>
        <fullName evidence="1">Uncharacterized protein</fullName>
    </submittedName>
</protein>
<dbReference type="SUPFAM" id="SSF56219">
    <property type="entry name" value="DNase I-like"/>
    <property type="match status" value="2"/>
</dbReference>
<dbReference type="EMBL" id="WHWB01033546">
    <property type="protein sequence ID" value="KAJ7419158.1"/>
    <property type="molecule type" value="Genomic_DNA"/>
</dbReference>